<dbReference type="SMART" id="SM00014">
    <property type="entry name" value="acidPPc"/>
    <property type="match status" value="1"/>
</dbReference>
<dbReference type="SUPFAM" id="SSF48317">
    <property type="entry name" value="Acid phosphatase/Vanadium-dependent haloperoxidase"/>
    <property type="match status" value="1"/>
</dbReference>
<evidence type="ECO:0000313" key="7">
    <source>
        <dbReference type="Proteomes" id="UP000250163"/>
    </source>
</evidence>
<feature type="transmembrane region" description="Helical" evidence="4">
    <location>
        <begin position="55"/>
        <end position="78"/>
    </location>
</feature>
<evidence type="ECO:0000259" key="5">
    <source>
        <dbReference type="SMART" id="SM00014"/>
    </source>
</evidence>
<keyword evidence="7" id="KW-1185">Reference proteome</keyword>
<dbReference type="PANTHER" id="PTHR14969:SF13">
    <property type="entry name" value="AT30094P"/>
    <property type="match status" value="1"/>
</dbReference>
<dbReference type="RefSeq" id="WP_112714197.1">
    <property type="nucleotide sequence ID" value="NZ_LS483250.1"/>
</dbReference>
<dbReference type="KEGG" id="mya:MORIYA_1707"/>
<dbReference type="EMBL" id="LS483250">
    <property type="protein sequence ID" value="SQD78185.1"/>
    <property type="molecule type" value="Genomic_DNA"/>
</dbReference>
<evidence type="ECO:0000256" key="4">
    <source>
        <dbReference type="SAM" id="Phobius"/>
    </source>
</evidence>
<sequence>MEQLNNHLFSTINQFAGQNQYFDYMFMFFAEAMPYLFIVLVIAAWFRSKQQTKRYLIGATLTSLVGITINSLIAQVYFHPRPFMNDLGTTLVTHTPSTSFPSDHTTFMFCIAFSLLCHQATRTVALGLTILAVIGGLSRVYIGVHFPFDIAAAAVVSGFAAMVVHAARYKLRACYNMIIATGEVLTIRML</sequence>
<feature type="transmembrane region" description="Helical" evidence="4">
    <location>
        <begin position="150"/>
        <end position="167"/>
    </location>
</feature>
<evidence type="ECO:0000256" key="3">
    <source>
        <dbReference type="ARBA" id="ARBA00047594"/>
    </source>
</evidence>
<dbReference type="GO" id="GO:0050380">
    <property type="term" value="F:undecaprenyl-diphosphatase activity"/>
    <property type="evidence" value="ECO:0007669"/>
    <property type="project" value="UniProtKB-EC"/>
</dbReference>
<reference evidence="7" key="1">
    <citation type="submission" date="2018-05" db="EMBL/GenBank/DDBJ databases">
        <authorList>
            <person name="Cea G.-C."/>
            <person name="William W."/>
        </authorList>
    </citation>
    <scope>NUCLEOTIDE SEQUENCE [LARGE SCALE GENOMIC DNA]</scope>
    <source>
        <strain evidence="7">DB21MT 5</strain>
    </source>
</reference>
<dbReference type="PANTHER" id="PTHR14969">
    <property type="entry name" value="SPHINGOSINE-1-PHOSPHATE PHOSPHOHYDROLASE"/>
    <property type="match status" value="1"/>
</dbReference>
<dbReference type="CDD" id="cd03385">
    <property type="entry name" value="PAP2_BcrC_like"/>
    <property type="match status" value="1"/>
</dbReference>
<dbReference type="GO" id="GO:0005886">
    <property type="term" value="C:plasma membrane"/>
    <property type="evidence" value="ECO:0007669"/>
    <property type="project" value="InterPro"/>
</dbReference>
<accession>A0A330LVV1</accession>
<dbReference type="InterPro" id="IPR000326">
    <property type="entry name" value="PAP2/HPO"/>
</dbReference>
<evidence type="ECO:0000256" key="2">
    <source>
        <dbReference type="ARBA" id="ARBA00032707"/>
    </source>
</evidence>
<dbReference type="OrthoDB" id="9780918at2"/>
<feature type="transmembrane region" description="Helical" evidence="4">
    <location>
        <begin position="124"/>
        <end position="144"/>
    </location>
</feature>
<keyword evidence="4" id="KW-0472">Membrane</keyword>
<proteinExistence type="predicted"/>
<gene>
    <name evidence="6" type="ORF">MORIYA_1707</name>
</gene>
<dbReference type="EC" id="3.6.1.27" evidence="1"/>
<organism evidence="6 7">
    <name type="scientific">Moritella yayanosii</name>
    <dbReference type="NCBI Taxonomy" id="69539"/>
    <lineage>
        <taxon>Bacteria</taxon>
        <taxon>Pseudomonadati</taxon>
        <taxon>Pseudomonadota</taxon>
        <taxon>Gammaproteobacteria</taxon>
        <taxon>Alteromonadales</taxon>
        <taxon>Moritellaceae</taxon>
        <taxon>Moritella</taxon>
    </lineage>
</organism>
<name>A0A330LVV1_9GAMM</name>
<dbReference type="Proteomes" id="UP000250163">
    <property type="component" value="Chromosome MORIYA"/>
</dbReference>
<dbReference type="Gene3D" id="1.20.144.10">
    <property type="entry name" value="Phosphatidic acid phosphatase type 2/haloperoxidase"/>
    <property type="match status" value="1"/>
</dbReference>
<dbReference type="Pfam" id="PF01569">
    <property type="entry name" value="PAP2"/>
    <property type="match status" value="1"/>
</dbReference>
<dbReference type="InterPro" id="IPR036938">
    <property type="entry name" value="PAP2/HPO_sf"/>
</dbReference>
<dbReference type="InterPro" id="IPR033879">
    <property type="entry name" value="UPP_Pase"/>
</dbReference>
<keyword evidence="4" id="KW-0812">Transmembrane</keyword>
<dbReference type="AlphaFoldDB" id="A0A330LVV1"/>
<evidence type="ECO:0000313" key="6">
    <source>
        <dbReference type="EMBL" id="SQD78185.1"/>
    </source>
</evidence>
<feature type="transmembrane region" description="Helical" evidence="4">
    <location>
        <begin position="98"/>
        <end position="117"/>
    </location>
</feature>
<protein>
    <recommendedName>
        <fullName evidence="1">undecaprenyl-diphosphate phosphatase</fullName>
        <ecNumber evidence="1">3.6.1.27</ecNumber>
    </recommendedName>
    <alternativeName>
        <fullName evidence="2">Undecaprenyl pyrophosphate phosphatase</fullName>
    </alternativeName>
</protein>
<comment type="catalytic activity">
    <reaction evidence="3">
        <text>di-trans,octa-cis-undecaprenyl diphosphate + H2O = di-trans,octa-cis-undecaprenyl phosphate + phosphate + H(+)</text>
        <dbReference type="Rhea" id="RHEA:28094"/>
        <dbReference type="ChEBI" id="CHEBI:15377"/>
        <dbReference type="ChEBI" id="CHEBI:15378"/>
        <dbReference type="ChEBI" id="CHEBI:43474"/>
        <dbReference type="ChEBI" id="CHEBI:58405"/>
        <dbReference type="ChEBI" id="CHEBI:60392"/>
        <dbReference type="EC" id="3.6.1.27"/>
    </reaction>
</comment>
<evidence type="ECO:0000256" key="1">
    <source>
        <dbReference type="ARBA" id="ARBA00012374"/>
    </source>
</evidence>
<feature type="transmembrane region" description="Helical" evidence="4">
    <location>
        <begin position="24"/>
        <end position="46"/>
    </location>
</feature>
<feature type="domain" description="Phosphatidic acid phosphatase type 2/haloperoxidase" evidence="5">
    <location>
        <begin position="52"/>
        <end position="165"/>
    </location>
</feature>
<keyword evidence="4" id="KW-1133">Transmembrane helix</keyword>